<keyword evidence="7" id="KW-0413">Isomerase</keyword>
<dbReference type="Ensembl" id="ENSPKIT00000032614.1">
    <property type="protein sequence ID" value="ENSPKIP00000008533.1"/>
    <property type="gene ID" value="ENSPKIG00000023986.1"/>
</dbReference>
<dbReference type="InterPro" id="IPR006145">
    <property type="entry name" value="PsdUridine_synth_RsuA/RluA"/>
</dbReference>
<comment type="catalytic activity">
    <reaction evidence="2">
        <text>uridine in 5S rRNA = pseudouridine in 5S rRNA</text>
        <dbReference type="Rhea" id="RHEA:47036"/>
        <dbReference type="Rhea" id="RHEA-COMP:11730"/>
        <dbReference type="Rhea" id="RHEA-COMP:11731"/>
        <dbReference type="ChEBI" id="CHEBI:65314"/>
        <dbReference type="ChEBI" id="CHEBI:65315"/>
    </reaction>
</comment>
<accession>A0A3B3QQV4</accession>
<dbReference type="Pfam" id="PF00849">
    <property type="entry name" value="PseudoU_synth_2"/>
    <property type="match status" value="1"/>
</dbReference>
<dbReference type="GO" id="GO:0005739">
    <property type="term" value="C:mitochondrion"/>
    <property type="evidence" value="ECO:0007669"/>
    <property type="project" value="UniProtKB-SubCell"/>
</dbReference>
<feature type="domain" description="Pseudouridine synthase RsuA/RluA-like" evidence="11">
    <location>
        <begin position="129"/>
        <end position="302"/>
    </location>
</feature>
<dbReference type="OrthoDB" id="428658at2759"/>
<evidence type="ECO:0000313" key="13">
    <source>
        <dbReference type="Proteomes" id="UP000261540"/>
    </source>
</evidence>
<comment type="catalytic activity">
    <reaction evidence="8">
        <text>a uridine in tRNA = a pseudouridine in tRNA</text>
        <dbReference type="Rhea" id="RHEA:54572"/>
        <dbReference type="Rhea" id="RHEA-COMP:13339"/>
        <dbReference type="Rhea" id="RHEA-COMP:13934"/>
        <dbReference type="ChEBI" id="CHEBI:65314"/>
        <dbReference type="ChEBI" id="CHEBI:65315"/>
    </reaction>
</comment>
<sequence>MKSVRTFATLCLNDLFWIKSLHCRSEKVRPLCAVKQLVYPAVRSHAAATKKKEQPSDTAAATKTCLKAIDLAQRYRRDKNKAAESEITVSPAQKRVAELRQLSQQLQSVHPNVLAKALHRGLLFHNQDIVAINKPYGVPVHGGPGVGNNISDVLPILAKMIDGIRAESNLYLCHRLDKETTGVMLLARSEEAANYVQELFRAHQVEKKYLVLSVGVPVPSEGVIDIPIMEKEVQGSQPHYKMTVSPLYKVSESGDEVTRVRASRQAHSAVTQYRVLDSSGGCALVELQPITGVKHQIRVHMAYGLGCPILGDHKYAHWARLAPQKLPEGVLRRLGLEQSKARHLPLHLHARQLLLPGRNGHGDISLYCPLPKFFINTLHKMKIALPEKP</sequence>
<evidence type="ECO:0000256" key="5">
    <source>
        <dbReference type="ARBA" id="ARBA00022946"/>
    </source>
</evidence>
<keyword evidence="6" id="KW-0496">Mitochondrion</keyword>
<evidence type="ECO:0000259" key="11">
    <source>
        <dbReference type="Pfam" id="PF00849"/>
    </source>
</evidence>
<dbReference type="GeneTree" id="ENSGT00940000158436"/>
<reference evidence="12" key="1">
    <citation type="submission" date="2025-08" db="UniProtKB">
        <authorList>
            <consortium name="Ensembl"/>
        </authorList>
    </citation>
    <scope>IDENTIFICATION</scope>
</reference>
<dbReference type="Gene3D" id="3.30.2350.10">
    <property type="entry name" value="Pseudouridine synthase"/>
    <property type="match status" value="1"/>
</dbReference>
<dbReference type="SMR" id="A0A3B3QQV4"/>
<dbReference type="GO" id="GO:0003723">
    <property type="term" value="F:RNA binding"/>
    <property type="evidence" value="ECO:0007669"/>
    <property type="project" value="InterPro"/>
</dbReference>
<dbReference type="KEGG" id="pki:111860001"/>
<dbReference type="InterPro" id="IPR006224">
    <property type="entry name" value="PsdUridine_synth_RluA-like_CS"/>
</dbReference>
<protein>
    <recommendedName>
        <fullName evidence="9">Pseudouridylate synthase RPUSD4, mitochondrial</fullName>
    </recommendedName>
    <alternativeName>
        <fullName evidence="10">RNA pseudouridylate synthase domain-containing protein 4</fullName>
    </alternativeName>
</protein>
<dbReference type="GO" id="GO:0009982">
    <property type="term" value="F:pseudouridine synthase activity"/>
    <property type="evidence" value="ECO:0007669"/>
    <property type="project" value="InterPro"/>
</dbReference>
<evidence type="ECO:0000256" key="8">
    <source>
        <dbReference type="ARBA" id="ARBA00036943"/>
    </source>
</evidence>
<reference evidence="12" key="2">
    <citation type="submission" date="2025-09" db="UniProtKB">
        <authorList>
            <consortium name="Ensembl"/>
        </authorList>
    </citation>
    <scope>IDENTIFICATION</scope>
</reference>
<dbReference type="PANTHER" id="PTHR21600:SF83">
    <property type="entry name" value="PSEUDOURIDYLATE SYNTHASE RPUSD4, MITOCHONDRIAL"/>
    <property type="match status" value="1"/>
</dbReference>
<dbReference type="SUPFAM" id="SSF55120">
    <property type="entry name" value="Pseudouridine synthase"/>
    <property type="match status" value="1"/>
</dbReference>
<evidence type="ECO:0000256" key="3">
    <source>
        <dbReference type="ARBA" id="ARBA00004173"/>
    </source>
</evidence>
<evidence type="ECO:0000256" key="10">
    <source>
        <dbReference type="ARBA" id="ARBA00041563"/>
    </source>
</evidence>
<dbReference type="GeneID" id="111860001"/>
<comment type="subcellular location">
    <subcellularLocation>
        <location evidence="3">Mitochondrion</location>
    </subcellularLocation>
</comment>
<keyword evidence="5" id="KW-0809">Transit peptide</keyword>
<dbReference type="Proteomes" id="UP000261540">
    <property type="component" value="Unplaced"/>
</dbReference>
<keyword evidence="13" id="KW-1185">Reference proteome</keyword>
<dbReference type="PANTHER" id="PTHR21600">
    <property type="entry name" value="MITOCHONDRIAL RNA PSEUDOURIDINE SYNTHASE"/>
    <property type="match status" value="1"/>
</dbReference>
<dbReference type="InterPro" id="IPR050188">
    <property type="entry name" value="RluA_PseudoU_synthase"/>
</dbReference>
<evidence type="ECO:0000256" key="1">
    <source>
        <dbReference type="ARBA" id="ARBA00001166"/>
    </source>
</evidence>
<evidence type="ECO:0000256" key="6">
    <source>
        <dbReference type="ARBA" id="ARBA00023128"/>
    </source>
</evidence>
<dbReference type="CTD" id="84881"/>
<comment type="similarity">
    <text evidence="4">Belongs to the pseudouridine synthase RluA family.</text>
</comment>
<evidence type="ECO:0000313" key="12">
    <source>
        <dbReference type="Ensembl" id="ENSPKIP00000008533.1"/>
    </source>
</evidence>
<organism evidence="12 13">
    <name type="scientific">Paramormyrops kingsleyae</name>
    <dbReference type="NCBI Taxonomy" id="1676925"/>
    <lineage>
        <taxon>Eukaryota</taxon>
        <taxon>Metazoa</taxon>
        <taxon>Chordata</taxon>
        <taxon>Craniata</taxon>
        <taxon>Vertebrata</taxon>
        <taxon>Euteleostomi</taxon>
        <taxon>Actinopterygii</taxon>
        <taxon>Neopterygii</taxon>
        <taxon>Teleostei</taxon>
        <taxon>Osteoglossocephala</taxon>
        <taxon>Osteoglossomorpha</taxon>
        <taxon>Osteoglossiformes</taxon>
        <taxon>Mormyridae</taxon>
        <taxon>Paramormyrops</taxon>
    </lineage>
</organism>
<evidence type="ECO:0000256" key="4">
    <source>
        <dbReference type="ARBA" id="ARBA00010876"/>
    </source>
</evidence>
<evidence type="ECO:0000256" key="7">
    <source>
        <dbReference type="ARBA" id="ARBA00023235"/>
    </source>
</evidence>
<comment type="catalytic activity">
    <reaction evidence="1">
        <text>a uridine in mRNA = a pseudouridine in mRNA</text>
        <dbReference type="Rhea" id="RHEA:56644"/>
        <dbReference type="Rhea" id="RHEA-COMP:14658"/>
        <dbReference type="Rhea" id="RHEA-COMP:14659"/>
        <dbReference type="ChEBI" id="CHEBI:65314"/>
        <dbReference type="ChEBI" id="CHEBI:65315"/>
    </reaction>
</comment>
<dbReference type="PROSITE" id="PS01129">
    <property type="entry name" value="PSI_RLU"/>
    <property type="match status" value="1"/>
</dbReference>
<dbReference type="RefSeq" id="XP_023699004.1">
    <property type="nucleotide sequence ID" value="XM_023843236.2"/>
</dbReference>
<dbReference type="GO" id="GO:0001522">
    <property type="term" value="P:pseudouridine synthesis"/>
    <property type="evidence" value="ECO:0007669"/>
    <property type="project" value="InterPro"/>
</dbReference>
<dbReference type="AlphaFoldDB" id="A0A3B3QQV4"/>
<dbReference type="InterPro" id="IPR020103">
    <property type="entry name" value="PsdUridine_synth_cat_dom_sf"/>
</dbReference>
<dbReference type="FunFam" id="3.30.2350.10:FF:000015">
    <property type="entry name" value="Mitochondrial RNA pseudouridine synthase RPUSD4"/>
    <property type="match status" value="1"/>
</dbReference>
<name>A0A3B3QQV4_9TELE</name>
<dbReference type="STRING" id="1676925.ENSPKIP00000008533"/>
<evidence type="ECO:0000256" key="9">
    <source>
        <dbReference type="ARBA" id="ARBA00039953"/>
    </source>
</evidence>
<evidence type="ECO:0000256" key="2">
    <source>
        <dbReference type="ARBA" id="ARBA00001896"/>
    </source>
</evidence>
<proteinExistence type="inferred from homology"/>
<dbReference type="CDD" id="cd02869">
    <property type="entry name" value="PseudoU_synth_RluA_like"/>
    <property type="match status" value="1"/>
</dbReference>